<reference evidence="1 2" key="1">
    <citation type="journal article" date="2022" name="Nat. Ecol. Evol.">
        <title>A masculinizing supergene underlies an exaggerated male reproductive morph in a spider.</title>
        <authorList>
            <person name="Hendrickx F."/>
            <person name="De Corte Z."/>
            <person name="Sonet G."/>
            <person name="Van Belleghem S.M."/>
            <person name="Kostlbacher S."/>
            <person name="Vangestel C."/>
        </authorList>
    </citation>
    <scope>NUCLEOTIDE SEQUENCE [LARGE SCALE GENOMIC DNA]</scope>
    <source>
        <strain evidence="1">W744_W776</strain>
    </source>
</reference>
<gene>
    <name evidence="1" type="ORF">JTE90_016767</name>
</gene>
<evidence type="ECO:0000313" key="2">
    <source>
        <dbReference type="Proteomes" id="UP000827092"/>
    </source>
</evidence>
<evidence type="ECO:0000313" key="1">
    <source>
        <dbReference type="EMBL" id="KAG8201284.1"/>
    </source>
</evidence>
<keyword evidence="2" id="KW-1185">Reference proteome</keyword>
<accession>A0AAV6VWW6</accession>
<protein>
    <submittedName>
        <fullName evidence="1">Uncharacterized protein</fullName>
    </submittedName>
</protein>
<sequence>MSLPPVWGARVSPPASLAICWLLGMHRRRAQKEFLAALTQLKIWTKLQGLAGQNGHWERNGFLRKMG</sequence>
<organism evidence="1 2">
    <name type="scientific">Oedothorax gibbosus</name>
    <dbReference type="NCBI Taxonomy" id="931172"/>
    <lineage>
        <taxon>Eukaryota</taxon>
        <taxon>Metazoa</taxon>
        <taxon>Ecdysozoa</taxon>
        <taxon>Arthropoda</taxon>
        <taxon>Chelicerata</taxon>
        <taxon>Arachnida</taxon>
        <taxon>Araneae</taxon>
        <taxon>Araneomorphae</taxon>
        <taxon>Entelegynae</taxon>
        <taxon>Araneoidea</taxon>
        <taxon>Linyphiidae</taxon>
        <taxon>Erigoninae</taxon>
        <taxon>Oedothorax</taxon>
    </lineage>
</organism>
<proteinExistence type="predicted"/>
<comment type="caution">
    <text evidence="1">The sequence shown here is derived from an EMBL/GenBank/DDBJ whole genome shotgun (WGS) entry which is preliminary data.</text>
</comment>
<dbReference type="AlphaFoldDB" id="A0AAV6VWW6"/>
<name>A0AAV6VWW6_9ARAC</name>
<dbReference type="EMBL" id="JAFNEN010000006">
    <property type="protein sequence ID" value="KAG8201284.1"/>
    <property type="molecule type" value="Genomic_DNA"/>
</dbReference>
<dbReference type="Proteomes" id="UP000827092">
    <property type="component" value="Unassembled WGS sequence"/>
</dbReference>